<comment type="similarity">
    <text evidence="2">Belongs to the amino acid-polyamine-organocation (APC) superfamily. Spore germination protein (SGP) (TC 2.A.3.9) family.</text>
</comment>
<feature type="transmembrane region" description="Helical" evidence="8">
    <location>
        <begin position="12"/>
        <end position="35"/>
    </location>
</feature>
<keyword evidence="4" id="KW-0309">Germination</keyword>
<dbReference type="Gene3D" id="1.20.1740.10">
    <property type="entry name" value="Amino acid/polyamine transporter I"/>
    <property type="match status" value="1"/>
</dbReference>
<evidence type="ECO:0000256" key="8">
    <source>
        <dbReference type="SAM" id="Phobius"/>
    </source>
</evidence>
<dbReference type="PANTHER" id="PTHR34975:SF2">
    <property type="entry name" value="SPORE GERMINATION PROTEIN A2"/>
    <property type="match status" value="1"/>
</dbReference>
<keyword evidence="10" id="KW-1185">Reference proteome</keyword>
<keyword evidence="6 8" id="KW-1133">Transmembrane helix</keyword>
<evidence type="ECO:0000256" key="7">
    <source>
        <dbReference type="ARBA" id="ARBA00023136"/>
    </source>
</evidence>
<dbReference type="GO" id="GO:0009847">
    <property type="term" value="P:spore germination"/>
    <property type="evidence" value="ECO:0007669"/>
    <property type="project" value="InterPro"/>
</dbReference>
<evidence type="ECO:0000256" key="2">
    <source>
        <dbReference type="ARBA" id="ARBA00007998"/>
    </source>
</evidence>
<feature type="transmembrane region" description="Helical" evidence="8">
    <location>
        <begin position="270"/>
        <end position="294"/>
    </location>
</feature>
<feature type="transmembrane region" description="Helical" evidence="8">
    <location>
        <begin position="187"/>
        <end position="205"/>
    </location>
</feature>
<sequence length="373" mass="41606">MDKESSISSVQFAVLMYMFSVGTAALIQPHLMVLLAGQDAWFTLVIAMIIQLALASLYMSLAYRFPNETIIEYSRKIVGPYLGTIVSCIYLLYYLMLGGYIIRVVSDFIGSVILIQTPLDALSLTFLIPALYGVFLGLGVIGKAAQILLPVALGVFILTALLLIPKAQFSNLLPVFPNGIMPSIKGTYPVLGFPLMESAIALMLFKFVKDKKKTKKLFYIGIVASPLTSLLITAYTIMVLGVDMTARAPYVVYDMAKEIHVERILERMEAIVGIIWMSTTFVKMSLCLYVCTLATVQIFKVTSYRYLLIPLVFLLLPLSLWVANNTTEVEEFNRDVYTIYTLLPGLFIPVLLLVIARIRGMRGISEQKQNQNE</sequence>
<feature type="transmembrane region" description="Helical" evidence="8">
    <location>
        <begin position="41"/>
        <end position="61"/>
    </location>
</feature>
<feature type="transmembrane region" description="Helical" evidence="8">
    <location>
        <begin position="336"/>
        <end position="358"/>
    </location>
</feature>
<dbReference type="OrthoDB" id="2078716at2"/>
<evidence type="ECO:0000313" key="10">
    <source>
        <dbReference type="Proteomes" id="UP000019364"/>
    </source>
</evidence>
<reference evidence="9 10" key="1">
    <citation type="journal article" date="2014" name="Genome Announc.">
        <title>Draft Genome Sequence of Paenibacillus pini JCM 16418T, Isolated from the Rhizosphere of Pine Tree.</title>
        <authorList>
            <person name="Yuki M."/>
            <person name="Oshima K."/>
            <person name="Suda W."/>
            <person name="Oshida Y."/>
            <person name="Kitamura K."/>
            <person name="Iida Y."/>
            <person name="Hattori M."/>
            <person name="Ohkuma M."/>
        </authorList>
    </citation>
    <scope>NUCLEOTIDE SEQUENCE [LARGE SCALE GENOMIC DNA]</scope>
    <source>
        <strain evidence="9 10">JCM 16418</strain>
    </source>
</reference>
<dbReference type="EMBL" id="BAVZ01000004">
    <property type="protein sequence ID" value="GAF07799.1"/>
    <property type="molecule type" value="Genomic_DNA"/>
</dbReference>
<dbReference type="InterPro" id="IPR004761">
    <property type="entry name" value="Spore_GerAB"/>
</dbReference>
<dbReference type="PANTHER" id="PTHR34975">
    <property type="entry name" value="SPORE GERMINATION PROTEIN A2"/>
    <property type="match status" value="1"/>
</dbReference>
<dbReference type="NCBIfam" id="TIGR00912">
    <property type="entry name" value="2A0309"/>
    <property type="match status" value="1"/>
</dbReference>
<dbReference type="RefSeq" id="WP_036647554.1">
    <property type="nucleotide sequence ID" value="NZ_BAVZ01000004.1"/>
</dbReference>
<dbReference type="Pfam" id="PF03845">
    <property type="entry name" value="Spore_permease"/>
    <property type="match status" value="1"/>
</dbReference>
<proteinExistence type="inferred from homology"/>
<dbReference type="STRING" id="1236976.JCM16418_1827"/>
<dbReference type="eggNOG" id="COG0531">
    <property type="taxonomic scope" value="Bacteria"/>
</dbReference>
<name>W7YZI7_9BACL</name>
<accession>W7YZI7</accession>
<evidence type="ECO:0000256" key="3">
    <source>
        <dbReference type="ARBA" id="ARBA00022448"/>
    </source>
</evidence>
<protein>
    <submittedName>
        <fullName evidence="9">Spore germination protein</fullName>
    </submittedName>
</protein>
<dbReference type="GO" id="GO:0016020">
    <property type="term" value="C:membrane"/>
    <property type="evidence" value="ECO:0007669"/>
    <property type="project" value="UniProtKB-SubCell"/>
</dbReference>
<keyword evidence="5 8" id="KW-0812">Transmembrane</keyword>
<comment type="caution">
    <text evidence="9">The sequence shown here is derived from an EMBL/GenBank/DDBJ whole genome shotgun (WGS) entry which is preliminary data.</text>
</comment>
<evidence type="ECO:0000313" key="9">
    <source>
        <dbReference type="EMBL" id="GAF07799.1"/>
    </source>
</evidence>
<gene>
    <name evidence="9" type="ORF">JCM16418_1827</name>
</gene>
<keyword evidence="7 8" id="KW-0472">Membrane</keyword>
<feature type="transmembrane region" description="Helical" evidence="8">
    <location>
        <begin position="148"/>
        <end position="167"/>
    </location>
</feature>
<feature type="transmembrane region" description="Helical" evidence="8">
    <location>
        <begin position="306"/>
        <end position="324"/>
    </location>
</feature>
<evidence type="ECO:0000256" key="1">
    <source>
        <dbReference type="ARBA" id="ARBA00004141"/>
    </source>
</evidence>
<feature type="transmembrane region" description="Helical" evidence="8">
    <location>
        <begin position="217"/>
        <end position="240"/>
    </location>
</feature>
<organism evidence="9 10">
    <name type="scientific">Paenibacillus pini JCM 16418</name>
    <dbReference type="NCBI Taxonomy" id="1236976"/>
    <lineage>
        <taxon>Bacteria</taxon>
        <taxon>Bacillati</taxon>
        <taxon>Bacillota</taxon>
        <taxon>Bacilli</taxon>
        <taxon>Bacillales</taxon>
        <taxon>Paenibacillaceae</taxon>
        <taxon>Paenibacillus</taxon>
    </lineage>
</organism>
<evidence type="ECO:0000256" key="5">
    <source>
        <dbReference type="ARBA" id="ARBA00022692"/>
    </source>
</evidence>
<feature type="transmembrane region" description="Helical" evidence="8">
    <location>
        <begin position="81"/>
        <end position="102"/>
    </location>
</feature>
<dbReference type="Proteomes" id="UP000019364">
    <property type="component" value="Unassembled WGS sequence"/>
</dbReference>
<feature type="transmembrane region" description="Helical" evidence="8">
    <location>
        <begin position="122"/>
        <end position="141"/>
    </location>
</feature>
<keyword evidence="3" id="KW-0813">Transport</keyword>
<evidence type="ECO:0000256" key="4">
    <source>
        <dbReference type="ARBA" id="ARBA00022544"/>
    </source>
</evidence>
<dbReference type="AlphaFoldDB" id="W7YZI7"/>
<evidence type="ECO:0000256" key="6">
    <source>
        <dbReference type="ARBA" id="ARBA00022989"/>
    </source>
</evidence>
<comment type="subcellular location">
    <subcellularLocation>
        <location evidence="1">Membrane</location>
        <topology evidence="1">Multi-pass membrane protein</topology>
    </subcellularLocation>
</comment>